<evidence type="ECO:0000259" key="1">
    <source>
        <dbReference type="SMART" id="SM00953"/>
    </source>
</evidence>
<dbReference type="KEGG" id="cnr:EB819_04565"/>
<protein>
    <submittedName>
        <fullName evidence="2">RES domain protein</fullName>
    </submittedName>
</protein>
<sequence length="150" mass="17222">MIVFRLSKAQFANDLSGKGAELVGGRWNSRGNAMLYTSQSIALCVTEIAVHVPLGILPKDYQLVHIEVPDEDFLELKRLPKGWQTFPHSNSTQMLGDKFLKEQKFLVLKVPSATVQGEFNYLVNPRHKNFNQIKILKIESFSFDERLFRR</sequence>
<comment type="caution">
    <text evidence="2">The sequence shown here is derived from an EMBL/GenBank/DDBJ whole genome shotgun (WGS) entry which is preliminary data.</text>
</comment>
<dbReference type="Pfam" id="PF08808">
    <property type="entry name" value="RES"/>
    <property type="match status" value="1"/>
</dbReference>
<proteinExistence type="predicted"/>
<gene>
    <name evidence="2" type="ORF">BHF72_2261</name>
</gene>
<dbReference type="STRING" id="237258.SAMN04489756_101151"/>
<evidence type="ECO:0000313" key="2">
    <source>
        <dbReference type="EMBL" id="OEL11391.1"/>
    </source>
</evidence>
<keyword evidence="3" id="KW-1185">Reference proteome</keyword>
<dbReference type="OrthoDB" id="9789501at2"/>
<accession>A0A1E5UEQ2</accession>
<reference evidence="2 3" key="1">
    <citation type="submission" date="2016-09" db="EMBL/GenBank/DDBJ databases">
        <authorList>
            <person name="Capua I."/>
            <person name="De Benedictis P."/>
            <person name="Joannis T."/>
            <person name="Lombin L.H."/>
            <person name="Cattoli G."/>
        </authorList>
    </citation>
    <scope>NUCLEOTIDE SEQUENCE [LARGE SCALE GENOMIC DNA]</scope>
    <source>
        <strain evidence="2 3">NRS-1</strain>
    </source>
</reference>
<feature type="domain" description="RES" evidence="1">
    <location>
        <begin position="14"/>
        <end position="137"/>
    </location>
</feature>
<name>A0A1E5UEQ2_9FLAO</name>
<dbReference type="Proteomes" id="UP000095601">
    <property type="component" value="Unassembled WGS sequence"/>
</dbReference>
<dbReference type="InterPro" id="IPR014914">
    <property type="entry name" value="RES_dom"/>
</dbReference>
<dbReference type="SMART" id="SM00953">
    <property type="entry name" value="RES"/>
    <property type="match status" value="1"/>
</dbReference>
<evidence type="ECO:0000313" key="3">
    <source>
        <dbReference type="Proteomes" id="UP000095601"/>
    </source>
</evidence>
<dbReference type="RefSeq" id="WP_069798431.1">
    <property type="nucleotide sequence ID" value="NZ_CP034157.1"/>
</dbReference>
<dbReference type="AlphaFoldDB" id="A0A1E5UEQ2"/>
<dbReference type="EMBL" id="MKGI01000043">
    <property type="protein sequence ID" value="OEL11391.1"/>
    <property type="molecule type" value="Genomic_DNA"/>
</dbReference>
<organism evidence="2 3">
    <name type="scientific">Cloacibacterium normanense</name>
    <dbReference type="NCBI Taxonomy" id="237258"/>
    <lineage>
        <taxon>Bacteria</taxon>
        <taxon>Pseudomonadati</taxon>
        <taxon>Bacteroidota</taxon>
        <taxon>Flavobacteriia</taxon>
        <taxon>Flavobacteriales</taxon>
        <taxon>Weeksellaceae</taxon>
    </lineage>
</organism>